<dbReference type="AlphaFoldDB" id="A0A0A9EXG7"/>
<sequence length="54" mass="5905">MTPAHCPVWQSHMRTVPSLLPEYSLSDPVGNAIPVITFSWPLSGVSIVILSLMQ</sequence>
<name>A0A0A9EXG7_ARUDO</name>
<keyword evidence="1" id="KW-1133">Transmembrane helix</keyword>
<reference evidence="2" key="1">
    <citation type="submission" date="2014-09" db="EMBL/GenBank/DDBJ databases">
        <authorList>
            <person name="Magalhaes I.L.F."/>
            <person name="Oliveira U."/>
            <person name="Santos F.R."/>
            <person name="Vidigal T.H.D.A."/>
            <person name="Brescovit A.D."/>
            <person name="Santos A.J."/>
        </authorList>
    </citation>
    <scope>NUCLEOTIDE SEQUENCE</scope>
    <source>
        <tissue evidence="2">Shoot tissue taken approximately 20 cm above the soil surface</tissue>
    </source>
</reference>
<evidence type="ECO:0000256" key="1">
    <source>
        <dbReference type="SAM" id="Phobius"/>
    </source>
</evidence>
<keyword evidence="1" id="KW-0812">Transmembrane</keyword>
<feature type="transmembrane region" description="Helical" evidence="1">
    <location>
        <begin position="32"/>
        <end position="53"/>
    </location>
</feature>
<keyword evidence="1" id="KW-0472">Membrane</keyword>
<dbReference type="EMBL" id="GBRH01194257">
    <property type="protein sequence ID" value="JAE03639.1"/>
    <property type="molecule type" value="Transcribed_RNA"/>
</dbReference>
<evidence type="ECO:0000313" key="2">
    <source>
        <dbReference type="EMBL" id="JAE03639.1"/>
    </source>
</evidence>
<proteinExistence type="predicted"/>
<protein>
    <submittedName>
        <fullName evidence="2">Uncharacterized protein</fullName>
    </submittedName>
</protein>
<organism evidence="2">
    <name type="scientific">Arundo donax</name>
    <name type="common">Giant reed</name>
    <name type="synonym">Donax arundinaceus</name>
    <dbReference type="NCBI Taxonomy" id="35708"/>
    <lineage>
        <taxon>Eukaryota</taxon>
        <taxon>Viridiplantae</taxon>
        <taxon>Streptophyta</taxon>
        <taxon>Embryophyta</taxon>
        <taxon>Tracheophyta</taxon>
        <taxon>Spermatophyta</taxon>
        <taxon>Magnoliopsida</taxon>
        <taxon>Liliopsida</taxon>
        <taxon>Poales</taxon>
        <taxon>Poaceae</taxon>
        <taxon>PACMAD clade</taxon>
        <taxon>Arundinoideae</taxon>
        <taxon>Arundineae</taxon>
        <taxon>Arundo</taxon>
    </lineage>
</organism>
<accession>A0A0A9EXG7</accession>
<reference evidence="2" key="2">
    <citation type="journal article" date="2015" name="Data Brief">
        <title>Shoot transcriptome of the giant reed, Arundo donax.</title>
        <authorList>
            <person name="Barrero R.A."/>
            <person name="Guerrero F.D."/>
            <person name="Moolhuijzen P."/>
            <person name="Goolsby J.A."/>
            <person name="Tidwell J."/>
            <person name="Bellgard S.E."/>
            <person name="Bellgard M.I."/>
        </authorList>
    </citation>
    <scope>NUCLEOTIDE SEQUENCE</scope>
    <source>
        <tissue evidence="2">Shoot tissue taken approximately 20 cm above the soil surface</tissue>
    </source>
</reference>